<comment type="caution">
    <text evidence="2">The sequence shown here is derived from an EMBL/GenBank/DDBJ whole genome shotgun (WGS) entry which is preliminary data.</text>
</comment>
<dbReference type="Proteomes" id="UP000650467">
    <property type="component" value="Unassembled WGS sequence"/>
</dbReference>
<feature type="compositionally biased region" description="Gly residues" evidence="1">
    <location>
        <begin position="209"/>
        <end position="227"/>
    </location>
</feature>
<gene>
    <name evidence="2" type="ORF">HXX76_002456</name>
</gene>
<evidence type="ECO:0008006" key="4">
    <source>
        <dbReference type="Google" id="ProtNLM"/>
    </source>
</evidence>
<evidence type="ECO:0000256" key="1">
    <source>
        <dbReference type="SAM" id="MobiDB-lite"/>
    </source>
</evidence>
<dbReference type="EMBL" id="JAEHOC010000004">
    <property type="protein sequence ID" value="KAG2442370.1"/>
    <property type="molecule type" value="Genomic_DNA"/>
</dbReference>
<feature type="region of interest" description="Disordered" evidence="1">
    <location>
        <begin position="197"/>
        <end position="227"/>
    </location>
</feature>
<organism evidence="2 3">
    <name type="scientific">Chlamydomonas incerta</name>
    <dbReference type="NCBI Taxonomy" id="51695"/>
    <lineage>
        <taxon>Eukaryota</taxon>
        <taxon>Viridiplantae</taxon>
        <taxon>Chlorophyta</taxon>
        <taxon>core chlorophytes</taxon>
        <taxon>Chlorophyceae</taxon>
        <taxon>CS clade</taxon>
        <taxon>Chlamydomonadales</taxon>
        <taxon>Chlamydomonadaceae</taxon>
        <taxon>Chlamydomonas</taxon>
    </lineage>
</organism>
<evidence type="ECO:0000313" key="3">
    <source>
        <dbReference type="Proteomes" id="UP000650467"/>
    </source>
</evidence>
<dbReference type="AlphaFoldDB" id="A0A835TQQ5"/>
<protein>
    <recommendedName>
        <fullName evidence="4">RAP domain-containing protein</fullName>
    </recommendedName>
</protein>
<name>A0A835TQQ5_CHLIN</name>
<proteinExistence type="predicted"/>
<accession>A0A835TQQ5</accession>
<feature type="region of interest" description="Disordered" evidence="1">
    <location>
        <begin position="125"/>
        <end position="147"/>
    </location>
</feature>
<sequence length="227" mass="23268">MKKDMADMKKDMADVKKMPELVQLAQARVACREYAATAAATAGLAVHNDEAAATWQAAPEGPLRLPPALRDRLAGVWGAAPAARTRRAVVELCAALHEAGFGDVCMDARCGLTLGAGLAQAQARGPAQAQEEAELHGQGSVPCGGGGGERGDTHYAFLVAGPDHYAVGQPGVLWGAHAARARTLEARGWRVVVVPLPTAQRPQTRRAGPGRGRGSEDGGGGSGGGGQ</sequence>
<reference evidence="2" key="1">
    <citation type="journal article" date="2020" name="bioRxiv">
        <title>Comparative genomics of Chlamydomonas.</title>
        <authorList>
            <person name="Craig R.J."/>
            <person name="Hasan A.R."/>
            <person name="Ness R.W."/>
            <person name="Keightley P.D."/>
        </authorList>
    </citation>
    <scope>NUCLEOTIDE SEQUENCE</scope>
    <source>
        <strain evidence="2">SAG 7.73</strain>
    </source>
</reference>
<evidence type="ECO:0000313" key="2">
    <source>
        <dbReference type="EMBL" id="KAG2442370.1"/>
    </source>
</evidence>
<keyword evidence="3" id="KW-1185">Reference proteome</keyword>